<reference evidence="1 2" key="1">
    <citation type="submission" date="2019-08" db="EMBL/GenBank/DDBJ databases">
        <title>Bradyrhizobium hipponensis sp. nov., a rhizobium isolated from a Lupinus angustifolius root nodule in Tunisia.</title>
        <authorList>
            <person name="Off K."/>
            <person name="Rejili M."/>
            <person name="Mars M."/>
            <person name="Brachmann A."/>
            <person name="Marin M."/>
        </authorList>
    </citation>
    <scope>NUCLEOTIDE SEQUENCE [LARGE SCALE GENOMIC DNA]</scope>
    <source>
        <strain evidence="1 2">CTAW71</strain>
    </source>
</reference>
<keyword evidence="2" id="KW-1185">Reference proteome</keyword>
<proteinExistence type="predicted"/>
<evidence type="ECO:0000313" key="2">
    <source>
        <dbReference type="Proteomes" id="UP000324758"/>
    </source>
</evidence>
<dbReference type="RefSeq" id="WP_148772459.1">
    <property type="nucleotide sequence ID" value="NZ_VSSS01000020.1"/>
</dbReference>
<evidence type="ECO:0000313" key="1">
    <source>
        <dbReference type="EMBL" id="TYL96395.1"/>
    </source>
</evidence>
<comment type="caution">
    <text evidence="1">The sequence shown here is derived from an EMBL/GenBank/DDBJ whole genome shotgun (WGS) entry which is preliminary data.</text>
</comment>
<protein>
    <submittedName>
        <fullName evidence="1">Uncharacterized protein</fullName>
    </submittedName>
</protein>
<accession>A0A5D3KU27</accession>
<dbReference type="AlphaFoldDB" id="A0A5D3KU27"/>
<dbReference type="OrthoDB" id="8244929at2"/>
<organism evidence="1 2">
    <name type="scientific">Bradyrhizobium rifense</name>
    <dbReference type="NCBI Taxonomy" id="515499"/>
    <lineage>
        <taxon>Bacteria</taxon>
        <taxon>Pseudomonadati</taxon>
        <taxon>Pseudomonadota</taxon>
        <taxon>Alphaproteobacteria</taxon>
        <taxon>Hyphomicrobiales</taxon>
        <taxon>Nitrobacteraceae</taxon>
        <taxon>Bradyrhizobium</taxon>
    </lineage>
</organism>
<name>A0A5D3KU27_9BRAD</name>
<gene>
    <name evidence="1" type="ORF">FXB40_12290</name>
</gene>
<dbReference type="Proteomes" id="UP000324758">
    <property type="component" value="Unassembled WGS sequence"/>
</dbReference>
<dbReference type="EMBL" id="VSSS01000020">
    <property type="protein sequence ID" value="TYL96395.1"/>
    <property type="molecule type" value="Genomic_DNA"/>
</dbReference>
<sequence>MRSSDALRTQLVVQLCQCRDEHQVPPIEEKCFSAQQLTTVNVARRMKDKHFVPKAMTVAPRDRSPHDGRNSESLDMATFKATDTITVIEGYDAIRVFLETVWRRHGRPVEQIAFLLGSLKWADGTPVDPISWQDWQAAVQTAVSAGSCEIAAGR</sequence>